<dbReference type="PROSITE" id="PS51375">
    <property type="entry name" value="PPR"/>
    <property type="match status" value="1"/>
</dbReference>
<evidence type="ECO:0000256" key="2">
    <source>
        <dbReference type="PROSITE-ProRule" id="PRU00708"/>
    </source>
</evidence>
<dbReference type="GO" id="GO:0009451">
    <property type="term" value="P:RNA modification"/>
    <property type="evidence" value="ECO:0007669"/>
    <property type="project" value="InterPro"/>
</dbReference>
<dbReference type="InterPro" id="IPR011990">
    <property type="entry name" value="TPR-like_helical_dom_sf"/>
</dbReference>
<dbReference type="STRING" id="88036.D8R300"/>
<name>D8R300_SELML</name>
<dbReference type="EMBL" id="GL377571">
    <property type="protein sequence ID" value="EFJ33191.1"/>
    <property type="molecule type" value="Genomic_DNA"/>
</dbReference>
<dbReference type="InParanoid" id="D8R300"/>
<dbReference type="AlphaFoldDB" id="D8R300"/>
<dbReference type="GO" id="GO:0048731">
    <property type="term" value="P:system development"/>
    <property type="evidence" value="ECO:0007669"/>
    <property type="project" value="UniProtKB-ARBA"/>
</dbReference>
<dbReference type="Pfam" id="PF01535">
    <property type="entry name" value="PPR"/>
    <property type="match status" value="3"/>
</dbReference>
<dbReference type="NCBIfam" id="TIGR00756">
    <property type="entry name" value="PPR"/>
    <property type="match status" value="1"/>
</dbReference>
<feature type="repeat" description="PPR" evidence="2">
    <location>
        <begin position="25"/>
        <end position="60"/>
    </location>
</feature>
<dbReference type="PANTHER" id="PTHR47926:SF382">
    <property type="entry name" value="PENTACOTRIPEPTIDE-REPEAT REGION OF PRORP DOMAIN-CONTAINING PROTEIN"/>
    <property type="match status" value="1"/>
</dbReference>
<evidence type="ECO:0000313" key="4">
    <source>
        <dbReference type="Proteomes" id="UP000001514"/>
    </source>
</evidence>
<dbReference type="GO" id="GO:0003723">
    <property type="term" value="F:RNA binding"/>
    <property type="evidence" value="ECO:0007669"/>
    <property type="project" value="InterPro"/>
</dbReference>
<feature type="non-terminal residue" evidence="3">
    <location>
        <position position="175"/>
    </location>
</feature>
<dbReference type="Gene3D" id="1.25.40.10">
    <property type="entry name" value="Tetratricopeptide repeat domain"/>
    <property type="match status" value="1"/>
</dbReference>
<evidence type="ECO:0008006" key="5">
    <source>
        <dbReference type="Google" id="ProtNLM"/>
    </source>
</evidence>
<dbReference type="PANTHER" id="PTHR47926">
    <property type="entry name" value="PENTATRICOPEPTIDE REPEAT-CONTAINING PROTEIN"/>
    <property type="match status" value="1"/>
</dbReference>
<protein>
    <recommendedName>
        <fullName evidence="5">Pentacotripeptide-repeat region of PRORP domain-containing protein</fullName>
    </recommendedName>
</protein>
<dbReference type="FunFam" id="1.25.40.10:FF:000158">
    <property type="entry name" value="pentatricopeptide repeat-containing protein At2g33680"/>
    <property type="match status" value="1"/>
</dbReference>
<evidence type="ECO:0000313" key="3">
    <source>
        <dbReference type="EMBL" id="EFJ33191.1"/>
    </source>
</evidence>
<proteinExistence type="predicted"/>
<gene>
    <name evidence="3" type="ORF">SELMODRAFT_72028</name>
</gene>
<accession>D8R300</accession>
<feature type="non-terminal residue" evidence="3">
    <location>
        <position position="1"/>
    </location>
</feature>
<dbReference type="Gramene" id="EFJ33191">
    <property type="protein sequence ID" value="EFJ33191"/>
    <property type="gene ID" value="SELMODRAFT_72028"/>
</dbReference>
<sequence length="175" mass="18836">LLSGNSQLGRIEEARAMFDSIPCRDLVAWTAMIVGYAQSQRIHDLALDLFHAMLVEGVKPDGSTLASVMLACNHIGLVESARGFFLSIAGDFGLDPGKEHYSCLVDSLSRAGQLRDAQDLMDSMPFLPSRLDWRTLLGACKSQPDLAMGARAAENVVSLEPRSGAPYVILSSVIA</sequence>
<dbReference type="InterPro" id="IPR046960">
    <property type="entry name" value="PPR_At4g14850-like_plant"/>
</dbReference>
<dbReference type="HOGENOM" id="CLU_002706_0_0_1"/>
<reference evidence="3 4" key="1">
    <citation type="journal article" date="2011" name="Science">
        <title>The Selaginella genome identifies genetic changes associated with the evolution of vascular plants.</title>
        <authorList>
            <person name="Banks J.A."/>
            <person name="Nishiyama T."/>
            <person name="Hasebe M."/>
            <person name="Bowman J.L."/>
            <person name="Gribskov M."/>
            <person name="dePamphilis C."/>
            <person name="Albert V.A."/>
            <person name="Aono N."/>
            <person name="Aoyama T."/>
            <person name="Ambrose B.A."/>
            <person name="Ashton N.W."/>
            <person name="Axtell M.J."/>
            <person name="Barker E."/>
            <person name="Barker M.S."/>
            <person name="Bennetzen J.L."/>
            <person name="Bonawitz N.D."/>
            <person name="Chapple C."/>
            <person name="Cheng C."/>
            <person name="Correa L.G."/>
            <person name="Dacre M."/>
            <person name="DeBarry J."/>
            <person name="Dreyer I."/>
            <person name="Elias M."/>
            <person name="Engstrom E.M."/>
            <person name="Estelle M."/>
            <person name="Feng L."/>
            <person name="Finet C."/>
            <person name="Floyd S.K."/>
            <person name="Frommer W.B."/>
            <person name="Fujita T."/>
            <person name="Gramzow L."/>
            <person name="Gutensohn M."/>
            <person name="Harholt J."/>
            <person name="Hattori M."/>
            <person name="Heyl A."/>
            <person name="Hirai T."/>
            <person name="Hiwatashi Y."/>
            <person name="Ishikawa M."/>
            <person name="Iwata M."/>
            <person name="Karol K.G."/>
            <person name="Koehler B."/>
            <person name="Kolukisaoglu U."/>
            <person name="Kubo M."/>
            <person name="Kurata T."/>
            <person name="Lalonde S."/>
            <person name="Li K."/>
            <person name="Li Y."/>
            <person name="Litt A."/>
            <person name="Lyons E."/>
            <person name="Manning G."/>
            <person name="Maruyama T."/>
            <person name="Michael T.P."/>
            <person name="Mikami K."/>
            <person name="Miyazaki S."/>
            <person name="Morinaga S."/>
            <person name="Murata T."/>
            <person name="Mueller-Roeber B."/>
            <person name="Nelson D.R."/>
            <person name="Obara M."/>
            <person name="Oguri Y."/>
            <person name="Olmstead R.G."/>
            <person name="Onodera N."/>
            <person name="Petersen B.L."/>
            <person name="Pils B."/>
            <person name="Prigge M."/>
            <person name="Rensing S.A."/>
            <person name="Riano-Pachon D.M."/>
            <person name="Roberts A.W."/>
            <person name="Sato Y."/>
            <person name="Scheller H.V."/>
            <person name="Schulz B."/>
            <person name="Schulz C."/>
            <person name="Shakirov E.V."/>
            <person name="Shibagaki N."/>
            <person name="Shinohara N."/>
            <person name="Shippen D.E."/>
            <person name="Soerensen I."/>
            <person name="Sotooka R."/>
            <person name="Sugimoto N."/>
            <person name="Sugita M."/>
            <person name="Sumikawa N."/>
            <person name="Tanurdzic M."/>
            <person name="Theissen G."/>
            <person name="Ulvskov P."/>
            <person name="Wakazuki S."/>
            <person name="Weng J.K."/>
            <person name="Willats W.W."/>
            <person name="Wipf D."/>
            <person name="Wolf P.G."/>
            <person name="Yang L."/>
            <person name="Zimmer A.D."/>
            <person name="Zhu Q."/>
            <person name="Mitros T."/>
            <person name="Hellsten U."/>
            <person name="Loque D."/>
            <person name="Otillar R."/>
            <person name="Salamov A."/>
            <person name="Schmutz J."/>
            <person name="Shapiro H."/>
            <person name="Lindquist E."/>
            <person name="Lucas S."/>
            <person name="Rokhsar D."/>
            <person name="Grigoriev I.V."/>
        </authorList>
    </citation>
    <scope>NUCLEOTIDE SEQUENCE [LARGE SCALE GENOMIC DNA]</scope>
</reference>
<dbReference type="eggNOG" id="KOG4197">
    <property type="taxonomic scope" value="Eukaryota"/>
</dbReference>
<keyword evidence="1" id="KW-0677">Repeat</keyword>
<dbReference type="KEGG" id="smo:SELMODRAFT_72028"/>
<keyword evidence="4" id="KW-1185">Reference proteome</keyword>
<dbReference type="Proteomes" id="UP000001514">
    <property type="component" value="Unassembled WGS sequence"/>
</dbReference>
<evidence type="ECO:0000256" key="1">
    <source>
        <dbReference type="ARBA" id="ARBA00022737"/>
    </source>
</evidence>
<dbReference type="InterPro" id="IPR002885">
    <property type="entry name" value="PPR_rpt"/>
</dbReference>
<organism evidence="4">
    <name type="scientific">Selaginella moellendorffii</name>
    <name type="common">Spikemoss</name>
    <dbReference type="NCBI Taxonomy" id="88036"/>
    <lineage>
        <taxon>Eukaryota</taxon>
        <taxon>Viridiplantae</taxon>
        <taxon>Streptophyta</taxon>
        <taxon>Embryophyta</taxon>
        <taxon>Tracheophyta</taxon>
        <taxon>Lycopodiopsida</taxon>
        <taxon>Selaginellales</taxon>
        <taxon>Selaginellaceae</taxon>
        <taxon>Selaginella</taxon>
    </lineage>
</organism>